<sequence length="285" mass="31399">MFPDVDTRDANAVHTAIRGLLIDTFPESDAALFDATFAMVRDMFEGRFPGLREIDVRYHDFQHTLQASLCMAELLHGYVSHGAKPDLSERDFQLGLAAVLLHDAGYLQTAADGEGSGARFTYAHVLRSCAAAASHLPRFGVRYQELTIVMGAIRCTGPDAKIAQLYFNRPQDRILGAGVATADYLSQMAASDYPEELEILYGEFEQSDDYLGVPTESRLFKSAADLIAKTPGFWSHVVRPKLDNEFGAIYQHLARPFPDGPNAYLDAIERNIAIIAELPQSSQPA</sequence>
<dbReference type="Gene3D" id="1.10.3210.10">
    <property type="entry name" value="Hypothetical protein af1432"/>
    <property type="match status" value="1"/>
</dbReference>
<evidence type="ECO:0008006" key="3">
    <source>
        <dbReference type="Google" id="ProtNLM"/>
    </source>
</evidence>
<proteinExistence type="predicted"/>
<name>A0ABZ1C975_9BACT</name>
<dbReference type="Proteomes" id="UP000738431">
    <property type="component" value="Chromosome"/>
</dbReference>
<accession>A0ABZ1C975</accession>
<evidence type="ECO:0000313" key="1">
    <source>
        <dbReference type="EMBL" id="WRQ88038.1"/>
    </source>
</evidence>
<protein>
    <recommendedName>
        <fullName evidence="3">HD/PDEase domain-containing protein</fullName>
    </recommendedName>
</protein>
<keyword evidence="2" id="KW-1185">Reference proteome</keyword>
<organism evidence="1 2">
    <name type="scientific">Actomonas aquatica</name>
    <dbReference type="NCBI Taxonomy" id="2866162"/>
    <lineage>
        <taxon>Bacteria</taxon>
        <taxon>Pseudomonadati</taxon>
        <taxon>Verrucomicrobiota</taxon>
        <taxon>Opitutia</taxon>
        <taxon>Opitutales</taxon>
        <taxon>Opitutaceae</taxon>
        <taxon>Actomonas</taxon>
    </lineage>
</organism>
<reference evidence="1 2" key="1">
    <citation type="submission" date="2023-12" db="EMBL/GenBank/DDBJ databases">
        <title>Description of an unclassified Opitutus bacterium of Verrucomicrobiota.</title>
        <authorList>
            <person name="Zhang D.-F."/>
        </authorList>
    </citation>
    <scope>NUCLEOTIDE SEQUENCE [LARGE SCALE GENOMIC DNA]</scope>
    <source>
        <strain evidence="1 2">WL0086</strain>
    </source>
</reference>
<evidence type="ECO:0000313" key="2">
    <source>
        <dbReference type="Proteomes" id="UP000738431"/>
    </source>
</evidence>
<dbReference type="SUPFAM" id="SSF109604">
    <property type="entry name" value="HD-domain/PDEase-like"/>
    <property type="match status" value="1"/>
</dbReference>
<dbReference type="RefSeq" id="WP_221028927.1">
    <property type="nucleotide sequence ID" value="NZ_CP139781.1"/>
</dbReference>
<gene>
    <name evidence="1" type="ORF">K1X11_001375</name>
</gene>
<dbReference type="EMBL" id="CP139781">
    <property type="protein sequence ID" value="WRQ88038.1"/>
    <property type="molecule type" value="Genomic_DNA"/>
</dbReference>